<dbReference type="EMBL" id="KN835494">
    <property type="protein sequence ID" value="KIK36851.1"/>
    <property type="molecule type" value="Genomic_DNA"/>
</dbReference>
<reference evidence="1 2" key="1">
    <citation type="submission" date="2014-04" db="EMBL/GenBank/DDBJ databases">
        <authorList>
            <consortium name="DOE Joint Genome Institute"/>
            <person name="Kuo A."/>
            <person name="Ruytinx J."/>
            <person name="Rineau F."/>
            <person name="Colpaert J."/>
            <person name="Kohler A."/>
            <person name="Nagy L.G."/>
            <person name="Floudas D."/>
            <person name="Copeland A."/>
            <person name="Barry K.W."/>
            <person name="Cichocki N."/>
            <person name="Veneault-Fourrey C."/>
            <person name="LaButti K."/>
            <person name="Lindquist E.A."/>
            <person name="Lipzen A."/>
            <person name="Lundell T."/>
            <person name="Morin E."/>
            <person name="Murat C."/>
            <person name="Sun H."/>
            <person name="Tunlid A."/>
            <person name="Henrissat B."/>
            <person name="Grigoriev I.V."/>
            <person name="Hibbett D.S."/>
            <person name="Martin F."/>
            <person name="Nordberg H.P."/>
            <person name="Cantor M.N."/>
            <person name="Hua S.X."/>
        </authorList>
    </citation>
    <scope>NUCLEOTIDE SEQUENCE [LARGE SCALE GENOMIC DNA]</scope>
    <source>
        <strain evidence="1 2">UH-Slu-Lm8-n1</strain>
    </source>
</reference>
<keyword evidence="2" id="KW-1185">Reference proteome</keyword>
<evidence type="ECO:0000313" key="1">
    <source>
        <dbReference type="EMBL" id="KIK36851.1"/>
    </source>
</evidence>
<proteinExistence type="predicted"/>
<reference evidence="2" key="2">
    <citation type="submission" date="2015-01" db="EMBL/GenBank/DDBJ databases">
        <title>Evolutionary Origins and Diversification of the Mycorrhizal Mutualists.</title>
        <authorList>
            <consortium name="DOE Joint Genome Institute"/>
            <consortium name="Mycorrhizal Genomics Consortium"/>
            <person name="Kohler A."/>
            <person name="Kuo A."/>
            <person name="Nagy L.G."/>
            <person name="Floudas D."/>
            <person name="Copeland A."/>
            <person name="Barry K.W."/>
            <person name="Cichocki N."/>
            <person name="Veneault-Fourrey C."/>
            <person name="LaButti K."/>
            <person name="Lindquist E.A."/>
            <person name="Lipzen A."/>
            <person name="Lundell T."/>
            <person name="Morin E."/>
            <person name="Murat C."/>
            <person name="Riley R."/>
            <person name="Ohm R."/>
            <person name="Sun H."/>
            <person name="Tunlid A."/>
            <person name="Henrissat B."/>
            <person name="Grigoriev I.V."/>
            <person name="Hibbett D.S."/>
            <person name="Martin F."/>
        </authorList>
    </citation>
    <scope>NUCLEOTIDE SEQUENCE [LARGE SCALE GENOMIC DNA]</scope>
    <source>
        <strain evidence="2">UH-Slu-Lm8-n1</strain>
    </source>
</reference>
<evidence type="ECO:0000313" key="2">
    <source>
        <dbReference type="Proteomes" id="UP000054485"/>
    </source>
</evidence>
<organism evidence="1 2">
    <name type="scientific">Suillus luteus UH-Slu-Lm8-n1</name>
    <dbReference type="NCBI Taxonomy" id="930992"/>
    <lineage>
        <taxon>Eukaryota</taxon>
        <taxon>Fungi</taxon>
        <taxon>Dikarya</taxon>
        <taxon>Basidiomycota</taxon>
        <taxon>Agaricomycotina</taxon>
        <taxon>Agaricomycetes</taxon>
        <taxon>Agaricomycetidae</taxon>
        <taxon>Boletales</taxon>
        <taxon>Suillineae</taxon>
        <taxon>Suillaceae</taxon>
        <taxon>Suillus</taxon>
    </lineage>
</organism>
<accession>A0A0D0A5G4</accession>
<dbReference type="AlphaFoldDB" id="A0A0D0A5G4"/>
<dbReference type="HOGENOM" id="CLU_2211717_0_0_1"/>
<dbReference type="InParanoid" id="A0A0D0A5G4"/>
<gene>
    <name evidence="1" type="ORF">CY34DRAFT_490609</name>
</gene>
<name>A0A0D0A5G4_9AGAM</name>
<sequence>MGLHPSAAAVPPTHQQPIYRVFNLYLMCLSCNYVLTGFLESQFQILLSSTPFVVCGPGHRLRSLQHRAWWTSIPLSSQVIDDLRNQFRSLGRLGSMACSEVTWSGCV</sequence>
<protein>
    <submittedName>
        <fullName evidence="1">Uncharacterized protein</fullName>
    </submittedName>
</protein>
<dbReference type="Proteomes" id="UP000054485">
    <property type="component" value="Unassembled WGS sequence"/>
</dbReference>